<dbReference type="Proteomes" id="UP000680865">
    <property type="component" value="Unassembled WGS sequence"/>
</dbReference>
<dbReference type="EMBL" id="BOQP01000013">
    <property type="protein sequence ID" value="GIM72600.1"/>
    <property type="molecule type" value="Genomic_DNA"/>
</dbReference>
<dbReference type="AlphaFoldDB" id="A0A919SH28"/>
<evidence type="ECO:0000313" key="5">
    <source>
        <dbReference type="Proteomes" id="UP000680865"/>
    </source>
</evidence>
<evidence type="ECO:0000256" key="2">
    <source>
        <dbReference type="ARBA" id="ARBA00023002"/>
    </source>
</evidence>
<name>A0A919SH28_9ACTN</name>
<organism evidence="4 5">
    <name type="scientific">Winogradskya consettensis</name>
    <dbReference type="NCBI Taxonomy" id="113560"/>
    <lineage>
        <taxon>Bacteria</taxon>
        <taxon>Bacillati</taxon>
        <taxon>Actinomycetota</taxon>
        <taxon>Actinomycetes</taxon>
        <taxon>Micromonosporales</taxon>
        <taxon>Micromonosporaceae</taxon>
        <taxon>Winogradskya</taxon>
    </lineage>
</organism>
<protein>
    <submittedName>
        <fullName evidence="4">Prephenate dehydrogenase</fullName>
    </submittedName>
</protein>
<sequence length="337" mass="34929">MCESRPVNVAVIGLGLIGGSLLRALAAHGHNVTGYDLAPSTRVEATAMAKAAGAHHFADPSIRPVEIKGAWHVTDSVADAVADAEVVVLAVPLPAVPAVLAELSGFLGLITDVTSVKGPVRDLMGGLRYVGGHPMAGKESSSFLASDPHLFDECAWVLCLEPGSTGLDDWLTLAGLYTSIGARVVPATADEHDRAVARISHVPHLLAAALSNLIEDNPLAGTLAAGSFRDGTRVAATRPELIAAMCGGNADAVREAMELVLSDLSIFAESLDSVDELTGLLRRPGELRRGWPAAPGVPVEIGLDRDSLLALGRSGGWVTRVGDTAIGMRPETDLKSS</sequence>
<dbReference type="PANTHER" id="PTHR21363">
    <property type="entry name" value="PREPHENATE DEHYDROGENASE"/>
    <property type="match status" value="1"/>
</dbReference>
<dbReference type="PANTHER" id="PTHR21363:SF0">
    <property type="entry name" value="PREPHENATE DEHYDROGENASE [NADP(+)]"/>
    <property type="match status" value="1"/>
</dbReference>
<comment type="caution">
    <text evidence="4">The sequence shown here is derived from an EMBL/GenBank/DDBJ whole genome shotgun (WGS) entry which is preliminary data.</text>
</comment>
<dbReference type="GO" id="GO:0006571">
    <property type="term" value="P:tyrosine biosynthetic process"/>
    <property type="evidence" value="ECO:0007669"/>
    <property type="project" value="InterPro"/>
</dbReference>
<dbReference type="GO" id="GO:0070403">
    <property type="term" value="F:NAD+ binding"/>
    <property type="evidence" value="ECO:0007669"/>
    <property type="project" value="InterPro"/>
</dbReference>
<keyword evidence="2" id="KW-0560">Oxidoreductase</keyword>
<dbReference type="InterPro" id="IPR003099">
    <property type="entry name" value="Prephen_DH"/>
</dbReference>
<dbReference type="InterPro" id="IPR050812">
    <property type="entry name" value="Preph/Arog_dehydrog"/>
</dbReference>
<proteinExistence type="inferred from homology"/>
<dbReference type="SUPFAM" id="SSF48179">
    <property type="entry name" value="6-phosphogluconate dehydrogenase C-terminal domain-like"/>
    <property type="match status" value="1"/>
</dbReference>
<keyword evidence="5" id="KW-1185">Reference proteome</keyword>
<dbReference type="GO" id="GO:0008977">
    <property type="term" value="F:prephenate dehydrogenase (NAD+) activity"/>
    <property type="evidence" value="ECO:0007669"/>
    <property type="project" value="InterPro"/>
</dbReference>
<feature type="domain" description="Prephenate/arogenate dehydrogenase" evidence="3">
    <location>
        <begin position="7"/>
        <end position="302"/>
    </location>
</feature>
<dbReference type="Gene3D" id="3.40.50.720">
    <property type="entry name" value="NAD(P)-binding Rossmann-like Domain"/>
    <property type="match status" value="1"/>
</dbReference>
<dbReference type="GO" id="GO:0004665">
    <property type="term" value="F:prephenate dehydrogenase (NADP+) activity"/>
    <property type="evidence" value="ECO:0007669"/>
    <property type="project" value="InterPro"/>
</dbReference>
<dbReference type="InterPro" id="IPR046826">
    <property type="entry name" value="PDH_N"/>
</dbReference>
<dbReference type="InterPro" id="IPR008927">
    <property type="entry name" value="6-PGluconate_DH-like_C_sf"/>
</dbReference>
<dbReference type="Gene3D" id="1.10.3660.10">
    <property type="entry name" value="6-phosphogluconate dehydrogenase C-terminal like domain"/>
    <property type="match status" value="1"/>
</dbReference>
<dbReference type="PROSITE" id="PS51176">
    <property type="entry name" value="PDH_ADH"/>
    <property type="match status" value="1"/>
</dbReference>
<reference evidence="4" key="1">
    <citation type="submission" date="2021-03" db="EMBL/GenBank/DDBJ databases">
        <title>Whole genome shotgun sequence of Actinoplanes consettensis NBRC 14913.</title>
        <authorList>
            <person name="Komaki H."/>
            <person name="Tamura T."/>
        </authorList>
    </citation>
    <scope>NUCLEOTIDE SEQUENCE</scope>
    <source>
        <strain evidence="4">NBRC 14913</strain>
    </source>
</reference>
<evidence type="ECO:0000259" key="3">
    <source>
        <dbReference type="PROSITE" id="PS51176"/>
    </source>
</evidence>
<dbReference type="SUPFAM" id="SSF51735">
    <property type="entry name" value="NAD(P)-binding Rossmann-fold domains"/>
    <property type="match status" value="1"/>
</dbReference>
<dbReference type="InterPro" id="IPR036291">
    <property type="entry name" value="NAD(P)-bd_dom_sf"/>
</dbReference>
<dbReference type="Pfam" id="PF02153">
    <property type="entry name" value="PDH_N"/>
    <property type="match status" value="1"/>
</dbReference>
<gene>
    <name evidence="4" type="ORF">Aco04nite_31110</name>
</gene>
<dbReference type="InterPro" id="IPR046825">
    <property type="entry name" value="PDH_C"/>
</dbReference>
<evidence type="ECO:0000313" key="4">
    <source>
        <dbReference type="EMBL" id="GIM72600.1"/>
    </source>
</evidence>
<dbReference type="Pfam" id="PF20463">
    <property type="entry name" value="PDH_C"/>
    <property type="match status" value="1"/>
</dbReference>
<comment type="similarity">
    <text evidence="1">Belongs to the prephenate/arogenate dehydrogenase family.</text>
</comment>
<accession>A0A919SH28</accession>
<evidence type="ECO:0000256" key="1">
    <source>
        <dbReference type="ARBA" id="ARBA00007964"/>
    </source>
</evidence>